<reference evidence="1" key="1">
    <citation type="submission" date="2020-04" db="EMBL/GenBank/DDBJ databases">
        <authorList>
            <person name="Alioto T."/>
            <person name="Alioto T."/>
            <person name="Gomez Garrido J."/>
        </authorList>
    </citation>
    <scope>NUCLEOTIDE SEQUENCE</scope>
    <source>
        <strain evidence="1">A484AB</strain>
    </source>
</reference>
<proteinExistence type="predicted"/>
<dbReference type="Proteomes" id="UP001152795">
    <property type="component" value="Unassembled WGS sequence"/>
</dbReference>
<organism evidence="1 2">
    <name type="scientific">Paramuricea clavata</name>
    <name type="common">Red gorgonian</name>
    <name type="synonym">Violescent sea-whip</name>
    <dbReference type="NCBI Taxonomy" id="317549"/>
    <lineage>
        <taxon>Eukaryota</taxon>
        <taxon>Metazoa</taxon>
        <taxon>Cnidaria</taxon>
        <taxon>Anthozoa</taxon>
        <taxon>Octocorallia</taxon>
        <taxon>Malacalcyonacea</taxon>
        <taxon>Plexauridae</taxon>
        <taxon>Paramuricea</taxon>
    </lineage>
</organism>
<dbReference type="EMBL" id="CACRXK020016633">
    <property type="protein sequence ID" value="CAB4030115.1"/>
    <property type="molecule type" value="Genomic_DNA"/>
</dbReference>
<dbReference type="AlphaFoldDB" id="A0A7D9LCN2"/>
<accession>A0A7D9LCN2</accession>
<comment type="caution">
    <text evidence="1">The sequence shown here is derived from an EMBL/GenBank/DDBJ whole genome shotgun (WGS) entry which is preliminary data.</text>
</comment>
<sequence length="380" mass="42330">QKHYDAAKTLVKSVLTAVKAKSAAIHYEQQITFAYSVGAQVGQCGHSRKVVPDLVKCLLQVINEKTKEELLKCLPSTGFPPYFYMMAVDKAAVNKRTNEAVVICPTIDGKKVPIVVAAPEVYKPTTDGGVQGGKADESASRALKQIETKFGSTTLDYLVGISADGVHQANGFQSTINDNSENLFLKQVGWDASHWMNLAVTDVRDGKIGSSKEFFSKFIERTNRFSEVLNRGKGRSTLEAAAKELKVAPTVATTYSQTRFASSAFVQWERLVKSYRLFATALRNAAPAMTDELHPLQYQVLGQDFVVDLLLMHDVFQPVAKVMTLLQSISLPPWKTYPYAQKLAKWLLDASMECHEFGTKILRCYTLFLNPNLFRERILF</sequence>
<keyword evidence="2" id="KW-1185">Reference proteome</keyword>
<evidence type="ECO:0000313" key="2">
    <source>
        <dbReference type="Proteomes" id="UP001152795"/>
    </source>
</evidence>
<gene>
    <name evidence="1" type="ORF">PACLA_8A044550</name>
</gene>
<feature type="non-terminal residue" evidence="1">
    <location>
        <position position="1"/>
    </location>
</feature>
<evidence type="ECO:0000313" key="1">
    <source>
        <dbReference type="EMBL" id="CAB4030115.1"/>
    </source>
</evidence>
<name>A0A7D9LCN2_PARCT</name>
<protein>
    <submittedName>
        <fullName evidence="1">Uncharacterized protein</fullName>
    </submittedName>
</protein>
<dbReference type="OrthoDB" id="10224009at2759"/>